<keyword evidence="3" id="KW-1185">Reference proteome</keyword>
<evidence type="ECO:0000313" key="3">
    <source>
        <dbReference type="Proteomes" id="UP000612282"/>
    </source>
</evidence>
<dbReference type="EMBL" id="BOMG01000082">
    <property type="protein sequence ID" value="GID58239.1"/>
    <property type="molecule type" value="Genomic_DNA"/>
</dbReference>
<comment type="caution">
    <text evidence="2">The sequence shown here is derived from an EMBL/GenBank/DDBJ whole genome shotgun (WGS) entry which is preliminary data.</text>
</comment>
<dbReference type="InterPro" id="IPR018391">
    <property type="entry name" value="PQQ_b-propeller_rpt"/>
</dbReference>
<accession>A0ABQ3XIB5</accession>
<proteinExistence type="predicted"/>
<dbReference type="Pfam" id="PF13360">
    <property type="entry name" value="PQQ_2"/>
    <property type="match status" value="1"/>
</dbReference>
<dbReference type="Proteomes" id="UP000612282">
    <property type="component" value="Unassembled WGS sequence"/>
</dbReference>
<dbReference type="InterPro" id="IPR002372">
    <property type="entry name" value="PQQ_rpt_dom"/>
</dbReference>
<dbReference type="PANTHER" id="PTHR34512">
    <property type="entry name" value="CELL SURFACE PROTEIN"/>
    <property type="match status" value="1"/>
</dbReference>
<organism evidence="2 3">
    <name type="scientific">Actinoplanes couchii</name>
    <dbReference type="NCBI Taxonomy" id="403638"/>
    <lineage>
        <taxon>Bacteria</taxon>
        <taxon>Bacillati</taxon>
        <taxon>Actinomycetota</taxon>
        <taxon>Actinomycetes</taxon>
        <taxon>Micromonosporales</taxon>
        <taxon>Micromonosporaceae</taxon>
        <taxon>Actinoplanes</taxon>
    </lineage>
</organism>
<evidence type="ECO:0000259" key="1">
    <source>
        <dbReference type="Pfam" id="PF13360"/>
    </source>
</evidence>
<feature type="domain" description="Pyrrolo-quinoline quinone repeat" evidence="1">
    <location>
        <begin position="128"/>
        <end position="321"/>
    </location>
</feature>
<dbReference type="SMART" id="SM00564">
    <property type="entry name" value="PQQ"/>
    <property type="match status" value="5"/>
</dbReference>
<dbReference type="RefSeq" id="WP_203801996.1">
    <property type="nucleotide sequence ID" value="NZ_BAAAQE010000006.1"/>
</dbReference>
<evidence type="ECO:0000313" key="2">
    <source>
        <dbReference type="EMBL" id="GID58239.1"/>
    </source>
</evidence>
<reference evidence="2 3" key="1">
    <citation type="submission" date="2021-01" db="EMBL/GenBank/DDBJ databases">
        <title>Whole genome shotgun sequence of Actinoplanes couchii NBRC 106145.</title>
        <authorList>
            <person name="Komaki H."/>
            <person name="Tamura T."/>
        </authorList>
    </citation>
    <scope>NUCLEOTIDE SEQUENCE [LARGE SCALE GENOMIC DNA]</scope>
    <source>
        <strain evidence="2 3">NBRC 106145</strain>
    </source>
</reference>
<dbReference type="SUPFAM" id="SSF50998">
    <property type="entry name" value="Quinoprotein alcohol dehydrogenase-like"/>
    <property type="match status" value="1"/>
</dbReference>
<dbReference type="InterPro" id="IPR015943">
    <property type="entry name" value="WD40/YVTN_repeat-like_dom_sf"/>
</dbReference>
<dbReference type="PANTHER" id="PTHR34512:SF30">
    <property type="entry name" value="OUTER MEMBRANE PROTEIN ASSEMBLY FACTOR BAMB"/>
    <property type="match status" value="1"/>
</dbReference>
<dbReference type="Gene3D" id="2.130.10.10">
    <property type="entry name" value="YVTN repeat-like/Quinoprotein amine dehydrogenase"/>
    <property type="match status" value="1"/>
</dbReference>
<name>A0ABQ3XIB5_9ACTN</name>
<gene>
    <name evidence="2" type="ORF">Aco03nite_066430</name>
</gene>
<dbReference type="InterPro" id="IPR011047">
    <property type="entry name" value="Quinoprotein_ADH-like_sf"/>
</dbReference>
<sequence length="362" mass="38920">MPASSLILTAVLALGLWDHPGYDAEDSHYNPHETRVTIATIAKVTRTWQVDLRTSAESCSRFATPVVAGGRIHVSDQLGLSTYDVKTGQPLWRYDWKDADDTGTPRLAVSDGLVIAAGNDCNSQSDPDGYLFAVDARTGLPRWQQSTGSPITSMVVDKGVVAVSGGSASDDNEVTAFATRDGRELWSRPNALTSEVSANGTLLLRTEDTKSSAASILTGKDSWTRDSTWTARAADPHSEWFYATDAAGNLSAIRVSDGAVRWKIPSSKTDTNEMAVDENRIYRASGRNILALNTADGTKAWSRTQSAEATQPTRAGDLLYAGGHPLNPDNGTPTTPDFPGKLLVTNGRIHQLNNGVLTTWSR</sequence>
<protein>
    <recommendedName>
        <fullName evidence="1">Pyrrolo-quinoline quinone repeat domain-containing protein</fullName>
    </recommendedName>
</protein>